<evidence type="ECO:0000313" key="1">
    <source>
        <dbReference type="EMBL" id="ETN97263.1"/>
    </source>
</evidence>
<gene>
    <name evidence="1" type="ORF">RFI_40268</name>
</gene>
<evidence type="ECO:0000313" key="2">
    <source>
        <dbReference type="Proteomes" id="UP000023152"/>
    </source>
</evidence>
<dbReference type="Proteomes" id="UP000023152">
    <property type="component" value="Unassembled WGS sequence"/>
</dbReference>
<sequence length="237" mass="26991">FVSRFVQNIWNILEIAKNEKNNQCSESKLTAFESMYTLDEVYGTRERESTTDTLMTVKTLFPSNVNEEGITKGCMLLLKLKRNDNIEKNDSASVVVQFKCTYQNAITGTEESQQFAAIIPPSAALNYPFEQEWFESHGVHKVIALTHYVNLCRTVVAGQTINTASGIQFRLRQKNVSSNNEGKNSDGEQLKSQVDILEAFKDYFSNKCDILKDEFMKEEIAVIDKLINQKKGNENDY</sequence>
<keyword evidence="2" id="KW-1185">Reference proteome</keyword>
<organism evidence="1 2">
    <name type="scientific">Reticulomyxa filosa</name>
    <dbReference type="NCBI Taxonomy" id="46433"/>
    <lineage>
        <taxon>Eukaryota</taxon>
        <taxon>Sar</taxon>
        <taxon>Rhizaria</taxon>
        <taxon>Retaria</taxon>
        <taxon>Foraminifera</taxon>
        <taxon>Monothalamids</taxon>
        <taxon>Reticulomyxidae</taxon>
        <taxon>Reticulomyxa</taxon>
    </lineage>
</organism>
<dbReference type="EMBL" id="ASPP01050253">
    <property type="protein sequence ID" value="ETN97263.1"/>
    <property type="molecule type" value="Genomic_DNA"/>
</dbReference>
<reference evidence="1 2" key="1">
    <citation type="journal article" date="2013" name="Curr. Biol.">
        <title>The Genome of the Foraminiferan Reticulomyxa filosa.</title>
        <authorList>
            <person name="Glockner G."/>
            <person name="Hulsmann N."/>
            <person name="Schleicher M."/>
            <person name="Noegel A.A."/>
            <person name="Eichinger L."/>
            <person name="Gallinger C."/>
            <person name="Pawlowski J."/>
            <person name="Sierra R."/>
            <person name="Euteneuer U."/>
            <person name="Pillet L."/>
            <person name="Moustafa A."/>
            <person name="Platzer M."/>
            <person name="Groth M."/>
            <person name="Szafranski K."/>
            <person name="Schliwa M."/>
        </authorList>
    </citation>
    <scope>NUCLEOTIDE SEQUENCE [LARGE SCALE GENOMIC DNA]</scope>
</reference>
<name>X6L7H1_RETFI</name>
<dbReference type="AlphaFoldDB" id="X6L7H1"/>
<accession>X6L7H1</accession>
<feature type="non-terminal residue" evidence="1">
    <location>
        <position position="1"/>
    </location>
</feature>
<protein>
    <submittedName>
        <fullName evidence="1">Uncharacterized protein</fullName>
    </submittedName>
</protein>
<comment type="caution">
    <text evidence="1">The sequence shown here is derived from an EMBL/GenBank/DDBJ whole genome shotgun (WGS) entry which is preliminary data.</text>
</comment>
<proteinExistence type="predicted"/>